<dbReference type="InParanoid" id="K2RY14"/>
<name>K2RY14_MACPH</name>
<comment type="caution">
    <text evidence="2">The sequence shown here is derived from an EMBL/GenBank/DDBJ whole genome shotgun (WGS) entry which is preliminary data.</text>
</comment>
<organism evidence="2 3">
    <name type="scientific">Macrophomina phaseolina (strain MS6)</name>
    <name type="common">Charcoal rot fungus</name>
    <dbReference type="NCBI Taxonomy" id="1126212"/>
    <lineage>
        <taxon>Eukaryota</taxon>
        <taxon>Fungi</taxon>
        <taxon>Dikarya</taxon>
        <taxon>Ascomycota</taxon>
        <taxon>Pezizomycotina</taxon>
        <taxon>Dothideomycetes</taxon>
        <taxon>Dothideomycetes incertae sedis</taxon>
        <taxon>Botryosphaeriales</taxon>
        <taxon>Botryosphaeriaceae</taxon>
        <taxon>Macrophomina</taxon>
    </lineage>
</organism>
<dbReference type="EMBL" id="AHHD01000330">
    <property type="protein sequence ID" value="EKG15054.1"/>
    <property type="molecule type" value="Genomic_DNA"/>
</dbReference>
<dbReference type="Proteomes" id="UP000007129">
    <property type="component" value="Unassembled WGS sequence"/>
</dbReference>
<feature type="compositionally biased region" description="Polar residues" evidence="1">
    <location>
        <begin position="72"/>
        <end position="85"/>
    </location>
</feature>
<evidence type="ECO:0000256" key="1">
    <source>
        <dbReference type="SAM" id="MobiDB-lite"/>
    </source>
</evidence>
<feature type="compositionally biased region" description="Basic and acidic residues" evidence="1">
    <location>
        <begin position="91"/>
        <end position="102"/>
    </location>
</feature>
<feature type="region of interest" description="Disordered" evidence="1">
    <location>
        <begin position="1"/>
        <end position="104"/>
    </location>
</feature>
<reference evidence="2 3" key="1">
    <citation type="journal article" date="2012" name="BMC Genomics">
        <title>Tools to kill: Genome of one of the most destructive plant pathogenic fungi Macrophomina phaseolina.</title>
        <authorList>
            <person name="Islam M.S."/>
            <person name="Haque M.S."/>
            <person name="Islam M.M."/>
            <person name="Emdad E.M."/>
            <person name="Halim A."/>
            <person name="Hossen Q.M.M."/>
            <person name="Hossain M.Z."/>
            <person name="Ahmed B."/>
            <person name="Rahim S."/>
            <person name="Rahman M.S."/>
            <person name="Alam M.M."/>
            <person name="Hou S."/>
            <person name="Wan X."/>
            <person name="Saito J.A."/>
            <person name="Alam M."/>
        </authorList>
    </citation>
    <scope>NUCLEOTIDE SEQUENCE [LARGE SCALE GENOMIC DNA]</scope>
    <source>
        <strain evidence="2 3">MS6</strain>
    </source>
</reference>
<accession>K2RY14</accession>
<feature type="region of interest" description="Disordered" evidence="1">
    <location>
        <begin position="164"/>
        <end position="186"/>
    </location>
</feature>
<sequence length="186" mass="20297">MSHGFNSRSRLPRVLGQNLPFRPAPSCAHSGSHCANEPHLGRKKRSRGSGDDRHLNARSSLARSPPRLTPHTEAQTCLSDENSGTCRKRQKLDSASRNETGKGDGGLSTLSCVDLYVELTYNPWAFSEGKISDEKDFLHGLKEKKSTTEDLADASHIIITGVKVSGSRSQNESTSAPKLLLRMADK</sequence>
<feature type="compositionally biased region" description="Polar residues" evidence="1">
    <location>
        <begin position="166"/>
        <end position="176"/>
    </location>
</feature>
<dbReference type="AlphaFoldDB" id="K2RY14"/>
<protein>
    <submittedName>
        <fullName evidence="2">Uncharacterized protein</fullName>
    </submittedName>
</protein>
<gene>
    <name evidence="2" type="ORF">MPH_07737</name>
</gene>
<evidence type="ECO:0000313" key="3">
    <source>
        <dbReference type="Proteomes" id="UP000007129"/>
    </source>
</evidence>
<evidence type="ECO:0000313" key="2">
    <source>
        <dbReference type="EMBL" id="EKG15054.1"/>
    </source>
</evidence>
<dbReference type="VEuPathDB" id="FungiDB:MPH_07737"/>
<proteinExistence type="predicted"/>
<dbReference type="HOGENOM" id="CLU_1454690_0_0_1"/>